<keyword evidence="7" id="KW-1185">Reference proteome</keyword>
<dbReference type="GO" id="GO:0016757">
    <property type="term" value="F:glycosyltransferase activity"/>
    <property type="evidence" value="ECO:0007669"/>
    <property type="project" value="UniProtKB-KW"/>
</dbReference>
<dbReference type="InterPro" id="IPR002736">
    <property type="entry name" value="CitG"/>
</dbReference>
<dbReference type="Proteomes" id="UP000652760">
    <property type="component" value="Unassembled WGS sequence"/>
</dbReference>
<dbReference type="NCBIfam" id="TIGR03132">
    <property type="entry name" value="malonate_mdcB"/>
    <property type="match status" value="1"/>
</dbReference>
<keyword evidence="4 5" id="KW-0067">ATP-binding</keyword>
<comment type="caution">
    <text evidence="6">The sequence shown here is derived from an EMBL/GenBank/DDBJ whole genome shotgun (WGS) entry which is preliminary data.</text>
</comment>
<reference evidence="7" key="1">
    <citation type="submission" date="2021-01" db="EMBL/GenBank/DDBJ databases">
        <title>Genome public.</title>
        <authorList>
            <person name="Liu C."/>
            <person name="Sun Q."/>
        </authorList>
    </citation>
    <scope>NUCLEOTIDE SEQUENCE [LARGE SCALE GENOMIC DNA]</scope>
    <source>
        <strain evidence="7">YIM B02556</strain>
    </source>
</reference>
<name>A0ABS1F5P6_9PROT</name>
<dbReference type="InterPro" id="IPR017555">
    <property type="entry name" value="TriPribosyl-deP-CoA_syn"/>
</dbReference>
<protein>
    <recommendedName>
        <fullName evidence="5">Probable 2-(5''-triphosphoribosyl)-3'-dephosphocoenzyme-A synthase</fullName>
        <shortName evidence="5">2-(5''-triphosphoribosyl)-3'-dephospho-CoA synthase</shortName>
        <ecNumber evidence="5">2.4.2.52</ecNumber>
    </recommendedName>
</protein>
<comment type="catalytic activity">
    <reaction evidence="1 5">
        <text>3'-dephospho-CoA + ATP = 2'-(5''-triphospho-alpha-D-ribosyl)-3'-dephospho-CoA + adenine</text>
        <dbReference type="Rhea" id="RHEA:15117"/>
        <dbReference type="ChEBI" id="CHEBI:16708"/>
        <dbReference type="ChEBI" id="CHEBI:30616"/>
        <dbReference type="ChEBI" id="CHEBI:57328"/>
        <dbReference type="ChEBI" id="CHEBI:61378"/>
        <dbReference type="EC" id="2.4.2.52"/>
    </reaction>
</comment>
<evidence type="ECO:0000256" key="1">
    <source>
        <dbReference type="ARBA" id="ARBA00001210"/>
    </source>
</evidence>
<dbReference type="PANTHER" id="PTHR30201:SF2">
    <property type="entry name" value="2-(5''-TRIPHOSPHORIBOSYL)-3'-DEPHOSPHOCOENZYME-A SYNTHASE"/>
    <property type="match status" value="1"/>
</dbReference>
<evidence type="ECO:0000313" key="7">
    <source>
        <dbReference type="Proteomes" id="UP000652760"/>
    </source>
</evidence>
<proteinExistence type="inferred from homology"/>
<dbReference type="Pfam" id="PF01874">
    <property type="entry name" value="CitG"/>
    <property type="match status" value="1"/>
</dbReference>
<dbReference type="PANTHER" id="PTHR30201">
    <property type="entry name" value="TRIPHOSPHORIBOSYL-DEPHOSPHO-COA SYNTHASE"/>
    <property type="match status" value="1"/>
</dbReference>
<dbReference type="Gene3D" id="1.10.4200.10">
    <property type="entry name" value="Triphosphoribosyl-dephospho-CoA protein"/>
    <property type="match status" value="1"/>
</dbReference>
<dbReference type="GO" id="GO:0046917">
    <property type="term" value="F:triphosphoribosyl-dephospho-CoA synthase activity"/>
    <property type="evidence" value="ECO:0007669"/>
    <property type="project" value="UniProtKB-EC"/>
</dbReference>
<keyword evidence="2 5" id="KW-0808">Transferase</keyword>
<dbReference type="EC" id="2.4.2.52" evidence="5"/>
<evidence type="ECO:0000256" key="3">
    <source>
        <dbReference type="ARBA" id="ARBA00022741"/>
    </source>
</evidence>
<comment type="function">
    <text evidence="5">Involved in the formation of 2-(5''-phosphoribosyl)-3'-dephosphocoenzyme-A, the prosthetic group of the acyl-carrier protein of the malonate decarboxylase.</text>
</comment>
<gene>
    <name evidence="5 6" type="primary">mdcB</name>
    <name evidence="6" type="ORF">JHL17_14985</name>
</gene>
<evidence type="ECO:0000256" key="5">
    <source>
        <dbReference type="HAMAP-Rule" id="MF_01883"/>
    </source>
</evidence>
<evidence type="ECO:0000256" key="4">
    <source>
        <dbReference type="ARBA" id="ARBA00022840"/>
    </source>
</evidence>
<evidence type="ECO:0000313" key="6">
    <source>
        <dbReference type="EMBL" id="MBK1838722.1"/>
    </source>
</evidence>
<keyword evidence="3 5" id="KW-0547">Nucleotide-binding</keyword>
<organism evidence="6 7">
    <name type="scientific">Azospirillum endophyticum</name>
    <dbReference type="NCBI Taxonomy" id="2800326"/>
    <lineage>
        <taxon>Bacteria</taxon>
        <taxon>Pseudomonadati</taxon>
        <taxon>Pseudomonadota</taxon>
        <taxon>Alphaproteobacteria</taxon>
        <taxon>Rhodospirillales</taxon>
        <taxon>Azospirillaceae</taxon>
        <taxon>Azospirillum</taxon>
    </lineage>
</organism>
<keyword evidence="6" id="KW-0328">Glycosyltransferase</keyword>
<accession>A0ABS1F5P6</accession>
<evidence type="ECO:0000256" key="2">
    <source>
        <dbReference type="ARBA" id="ARBA00022679"/>
    </source>
</evidence>
<dbReference type="EMBL" id="JAENHM010000044">
    <property type="protein sequence ID" value="MBK1838722.1"/>
    <property type="molecule type" value="Genomic_DNA"/>
</dbReference>
<comment type="similarity">
    <text evidence="5">Belongs to the CitG/MdcB family.</text>
</comment>
<dbReference type="RefSeq" id="WP_200194289.1">
    <property type="nucleotide sequence ID" value="NZ_JAENHM010000044.1"/>
</dbReference>
<sequence>MIRSNAAVTQVPADFANPVAALAGRTAVRALYAELALHPKPGLVSPFDSGSHDDMDMGTFLRSLFALRGYFRAIAAAGAEGADFAVLRDLGIAGERRMLAATGGINTHRGAVFGIGFLAAAAGWRMRRGRTLRGTALGGTVGDLWGADILAAAPQAPVSHGARAVQRYGARGARQEAADGFPTLFTLALPALDRALADGADPERALVQTLFTLMAELEDTNLLHRGGSAGLTFVQGEARRFLDRGGVFQAGWRAEALALHRACVARRLSPGGSADMLAAAHFVHALREGWA</sequence>
<dbReference type="HAMAP" id="MF_01883">
    <property type="entry name" value="MdcB"/>
    <property type="match status" value="1"/>
</dbReference>